<evidence type="ECO:0000313" key="1">
    <source>
        <dbReference type="EMBL" id="MDA6068979.1"/>
    </source>
</evidence>
<sequence>MKKKYNIRELNLQEVHVEDLFQLVDPWALKVLLLLEDDNEDTEIMMENMLSYFVEVEQYEYAIVIRDLVIGKNEKANRF</sequence>
<reference evidence="1 2" key="1">
    <citation type="journal article" date="2023" name="Chemosphere">
        <title>Whole genome analysis of Flavobacterium aziz-sancarii sp. nov., isolated from Ardley Island (Antarctica), revealed a rich resistome and bioremediation potential.</title>
        <authorList>
            <person name="Otur C."/>
            <person name="Okay S."/>
            <person name="Kurt-Kizildogan A."/>
        </authorList>
    </citation>
    <scope>NUCLEOTIDE SEQUENCE [LARGE SCALE GENOMIC DNA]</scope>
    <source>
        <strain evidence="1 2">AC</strain>
    </source>
</reference>
<proteinExistence type="predicted"/>
<keyword evidence="2" id="KW-1185">Reference proteome</keyword>
<dbReference type="Proteomes" id="UP001212170">
    <property type="component" value="Unassembled WGS sequence"/>
</dbReference>
<comment type="caution">
    <text evidence="1">The sequence shown here is derived from an EMBL/GenBank/DDBJ whole genome shotgun (WGS) entry which is preliminary data.</text>
</comment>
<protein>
    <submittedName>
        <fullName evidence="1">Uncharacterized protein</fullName>
    </submittedName>
</protein>
<dbReference type="EMBL" id="JAMZNK010000005">
    <property type="protein sequence ID" value="MDA6068979.1"/>
    <property type="molecule type" value="Genomic_DNA"/>
</dbReference>
<organism evidence="1 2">
    <name type="scientific">Flavobacterium azizsancarii</name>
    <dbReference type="NCBI Taxonomy" id="2961580"/>
    <lineage>
        <taxon>Bacteria</taxon>
        <taxon>Pseudomonadati</taxon>
        <taxon>Bacteroidota</taxon>
        <taxon>Flavobacteriia</taxon>
        <taxon>Flavobacteriales</taxon>
        <taxon>Flavobacteriaceae</taxon>
        <taxon>Flavobacterium</taxon>
    </lineage>
</organism>
<name>A0ABT4WA43_9FLAO</name>
<gene>
    <name evidence="1" type="ORF">NJT12_05020</name>
</gene>
<dbReference type="RefSeq" id="WP_271334813.1">
    <property type="nucleotide sequence ID" value="NZ_JAMZNK010000005.1"/>
</dbReference>
<accession>A0ABT4WA43</accession>
<evidence type="ECO:0000313" key="2">
    <source>
        <dbReference type="Proteomes" id="UP001212170"/>
    </source>
</evidence>